<gene>
    <name evidence="10" type="ORF">RGI145_03370</name>
</gene>
<dbReference type="GO" id="GO:0007165">
    <property type="term" value="P:signal transduction"/>
    <property type="evidence" value="ECO:0007669"/>
    <property type="project" value="UniProtKB-KW"/>
</dbReference>
<dbReference type="PRINTS" id="PR00260">
    <property type="entry name" value="CHEMTRNSDUCR"/>
</dbReference>
<evidence type="ECO:0000256" key="1">
    <source>
        <dbReference type="ARBA" id="ARBA00004429"/>
    </source>
</evidence>
<dbReference type="Pfam" id="PF00672">
    <property type="entry name" value="HAMP"/>
    <property type="match status" value="1"/>
</dbReference>
<accession>A0A1L7AC15</accession>
<evidence type="ECO:0000256" key="6">
    <source>
        <dbReference type="SAM" id="Phobius"/>
    </source>
</evidence>
<dbReference type="Gene3D" id="1.10.287.950">
    <property type="entry name" value="Methyl-accepting chemotaxis protein"/>
    <property type="match status" value="1"/>
</dbReference>
<keyword evidence="6" id="KW-0812">Transmembrane</keyword>
<dbReference type="PANTHER" id="PTHR32089">
    <property type="entry name" value="METHYL-ACCEPTING CHEMOTAXIS PROTEIN MCPB"/>
    <property type="match status" value="1"/>
</dbReference>
<dbReference type="SMART" id="SM00304">
    <property type="entry name" value="HAMP"/>
    <property type="match status" value="1"/>
</dbReference>
<sequence length="564" mass="58733">MSLNFLRGLTIRARILMAFGCVLLCTLILGGFALKQIGEVAQVAAEIRGNWLPSVRYLGQLASNSERLRGAQSSLFLARDEENKKTFLEGGQAAMEAANAALEAYRPLVTPGEGAMLATQVMEDWKQVLRARDEFLTLKQRGDGVALSALLEGPVSQTAQQLRTSLAKLIEVNRRGGEAASVLAAEAEHTARIGIAASAALAVLLCLGCGFSIVRGVSRPVRDMTTAMERLAGHDLSVTIPGLERQDEIGGMARAVAVFRDSMQTADRLAAEQAAEHQAREQRAERIERLVQGFETRAGGMVGVLSAAATELEATARGMRATAEQTNHQASEVSGAAEQAGQGVQTVAAAAEELATSIQEISRQVSQAAGVTNKAVDEARRTNETVRLLAEGAARIGEVVGLISSIAGQTNLLALNATIEAARAGEAGKGFAVVASEVKALAAQTARATEEIGAQIGQIQQATSGAVVAIQNIAATIEEVSAITVTIASAVEEQSAATGEISRTVNQTALATDAVGRNIVEVSRGASDTGAAATQVLGAAGDLSKQSEQLTHEVHEFTTGVRAA</sequence>
<proteinExistence type="inferred from homology"/>
<keyword evidence="6" id="KW-1133">Transmembrane helix</keyword>
<evidence type="ECO:0000259" key="7">
    <source>
        <dbReference type="PROSITE" id="PS50111"/>
    </source>
</evidence>
<evidence type="ECO:0000259" key="8">
    <source>
        <dbReference type="PROSITE" id="PS50192"/>
    </source>
</evidence>
<evidence type="ECO:0008006" key="12">
    <source>
        <dbReference type="Google" id="ProtNLM"/>
    </source>
</evidence>
<dbReference type="STRING" id="257708.RGI145_03370"/>
<keyword evidence="6" id="KW-0472">Membrane</keyword>
<dbReference type="SUPFAM" id="SSF58104">
    <property type="entry name" value="Methyl-accepting chemotaxis protein (MCP) signaling domain"/>
    <property type="match status" value="1"/>
</dbReference>
<dbReference type="Pfam" id="PF12729">
    <property type="entry name" value="4HB_MCP_1"/>
    <property type="match status" value="1"/>
</dbReference>
<dbReference type="RefSeq" id="WP_075797238.1">
    <property type="nucleotide sequence ID" value="NZ_CP015583.1"/>
</dbReference>
<dbReference type="CDD" id="cd06225">
    <property type="entry name" value="HAMP"/>
    <property type="match status" value="1"/>
</dbReference>
<dbReference type="GO" id="GO:0006935">
    <property type="term" value="P:chemotaxis"/>
    <property type="evidence" value="ECO:0007669"/>
    <property type="project" value="InterPro"/>
</dbReference>
<dbReference type="AlphaFoldDB" id="A0A1L7AC15"/>
<evidence type="ECO:0000256" key="5">
    <source>
        <dbReference type="PROSITE-ProRule" id="PRU00284"/>
    </source>
</evidence>
<dbReference type="PROSITE" id="PS50111">
    <property type="entry name" value="CHEMOTAXIS_TRANSDUC_2"/>
    <property type="match status" value="1"/>
</dbReference>
<feature type="transmembrane region" description="Helical" evidence="6">
    <location>
        <begin position="193"/>
        <end position="214"/>
    </location>
</feature>
<comment type="subcellular location">
    <subcellularLocation>
        <location evidence="1">Cell inner membrane</location>
        <topology evidence="1">Multi-pass membrane protein</topology>
    </subcellularLocation>
</comment>
<name>A0A1L7AC15_9PROT</name>
<evidence type="ECO:0000256" key="4">
    <source>
        <dbReference type="ARBA" id="ARBA00029447"/>
    </source>
</evidence>
<dbReference type="EMBL" id="CP015583">
    <property type="protein sequence ID" value="APT56293.1"/>
    <property type="molecule type" value="Genomic_DNA"/>
</dbReference>
<dbReference type="InterPro" id="IPR004089">
    <property type="entry name" value="MCPsignal_dom"/>
</dbReference>
<keyword evidence="2" id="KW-0997">Cell inner membrane</keyword>
<dbReference type="PROSITE" id="PS50192">
    <property type="entry name" value="T_SNARE"/>
    <property type="match status" value="1"/>
</dbReference>
<feature type="domain" description="Methyl-accepting transducer" evidence="7">
    <location>
        <begin position="308"/>
        <end position="544"/>
    </location>
</feature>
<dbReference type="GO" id="GO:0005886">
    <property type="term" value="C:plasma membrane"/>
    <property type="evidence" value="ECO:0007669"/>
    <property type="project" value="UniProtKB-SubCell"/>
</dbReference>
<evidence type="ECO:0000313" key="10">
    <source>
        <dbReference type="EMBL" id="APT56293.1"/>
    </source>
</evidence>
<evidence type="ECO:0000259" key="9">
    <source>
        <dbReference type="PROSITE" id="PS50885"/>
    </source>
</evidence>
<dbReference type="InterPro" id="IPR003660">
    <property type="entry name" value="HAMP_dom"/>
</dbReference>
<evidence type="ECO:0000256" key="2">
    <source>
        <dbReference type="ARBA" id="ARBA00022519"/>
    </source>
</evidence>
<dbReference type="PROSITE" id="PS50885">
    <property type="entry name" value="HAMP"/>
    <property type="match status" value="1"/>
</dbReference>
<dbReference type="PANTHER" id="PTHR32089:SF112">
    <property type="entry name" value="LYSOZYME-LIKE PROTEIN-RELATED"/>
    <property type="match status" value="1"/>
</dbReference>
<keyword evidence="3 5" id="KW-0807">Transducer</keyword>
<dbReference type="InterPro" id="IPR004090">
    <property type="entry name" value="Chemotax_Me-accpt_rcpt"/>
</dbReference>
<dbReference type="Pfam" id="PF00015">
    <property type="entry name" value="MCPsignal"/>
    <property type="match status" value="1"/>
</dbReference>
<evidence type="ECO:0000256" key="3">
    <source>
        <dbReference type="ARBA" id="ARBA00023224"/>
    </source>
</evidence>
<evidence type="ECO:0000313" key="11">
    <source>
        <dbReference type="Proteomes" id="UP000185494"/>
    </source>
</evidence>
<reference evidence="10 11" key="1">
    <citation type="submission" date="2016-05" db="EMBL/GenBank/DDBJ databases">
        <title>Complete Genome and Methylome Analysis of Psychrotrophic Bacterial Isolates from Antarctic Lake Untersee.</title>
        <authorList>
            <person name="Fomenkov A."/>
            <person name="Akimov V.N."/>
            <person name="Vasilyeva L.V."/>
            <person name="Andersen D."/>
            <person name="Vincze T."/>
            <person name="Roberts R.J."/>
        </authorList>
    </citation>
    <scope>NUCLEOTIDE SEQUENCE [LARGE SCALE GENOMIC DNA]</scope>
    <source>
        <strain evidence="10 11">U14-5</strain>
    </source>
</reference>
<feature type="domain" description="HAMP" evidence="9">
    <location>
        <begin position="215"/>
        <end position="268"/>
    </location>
</feature>
<protein>
    <recommendedName>
        <fullName evidence="12">Methyl-accepting chemotaxis protein</fullName>
    </recommendedName>
</protein>
<dbReference type="InterPro" id="IPR024478">
    <property type="entry name" value="HlyB_4HB_MCP"/>
</dbReference>
<comment type="similarity">
    <text evidence="4">Belongs to the methyl-accepting chemotaxis (MCP) protein family.</text>
</comment>
<dbReference type="GO" id="GO:0004888">
    <property type="term" value="F:transmembrane signaling receptor activity"/>
    <property type="evidence" value="ECO:0007669"/>
    <property type="project" value="InterPro"/>
</dbReference>
<dbReference type="InterPro" id="IPR000727">
    <property type="entry name" value="T_SNARE_dom"/>
</dbReference>
<keyword evidence="2" id="KW-1003">Cell membrane</keyword>
<dbReference type="Proteomes" id="UP000185494">
    <property type="component" value="Chromosome 1"/>
</dbReference>
<dbReference type="SMART" id="SM00283">
    <property type="entry name" value="MA"/>
    <property type="match status" value="1"/>
</dbReference>
<dbReference type="Gene3D" id="6.10.340.10">
    <property type="match status" value="1"/>
</dbReference>
<feature type="domain" description="T-SNARE coiled-coil homology" evidence="8">
    <location>
        <begin position="470"/>
        <end position="522"/>
    </location>
</feature>
<organism evidence="10 11">
    <name type="scientific">Roseomonas gilardii</name>
    <dbReference type="NCBI Taxonomy" id="257708"/>
    <lineage>
        <taxon>Bacteria</taxon>
        <taxon>Pseudomonadati</taxon>
        <taxon>Pseudomonadota</taxon>
        <taxon>Alphaproteobacteria</taxon>
        <taxon>Acetobacterales</taxon>
        <taxon>Roseomonadaceae</taxon>
        <taxon>Roseomonas</taxon>
    </lineage>
</organism>
<dbReference type="KEGG" id="rgi:RGI145_03370"/>